<dbReference type="GeneTree" id="ENSGT01050000244855"/>
<keyword evidence="6" id="KW-0255">Endonuclease</keyword>
<dbReference type="InterPro" id="IPR043128">
    <property type="entry name" value="Rev_trsase/Diguanyl_cyclase"/>
</dbReference>
<dbReference type="Pfam" id="PF17917">
    <property type="entry name" value="RT_RNaseH"/>
    <property type="match status" value="1"/>
</dbReference>
<keyword evidence="13" id="KW-1185">Reference proteome</keyword>
<protein>
    <recommendedName>
        <fullName evidence="9">Gypsy retrotransposon integrase-like protein 1</fullName>
        <ecNumber evidence="2">3.1.26.4</ecNumber>
    </recommendedName>
</protein>
<dbReference type="FunFam" id="1.10.340.70:FF:000001">
    <property type="entry name" value="Retrovirus-related Pol polyprotein from transposon gypsy-like Protein"/>
    <property type="match status" value="1"/>
</dbReference>
<keyword evidence="5" id="KW-0540">Nuclease</keyword>
<dbReference type="CDD" id="cd09274">
    <property type="entry name" value="RNase_HI_RT_Ty3"/>
    <property type="match status" value="1"/>
</dbReference>
<dbReference type="EC" id="3.1.26.4" evidence="2"/>
<evidence type="ECO:0000256" key="3">
    <source>
        <dbReference type="ARBA" id="ARBA00022679"/>
    </source>
</evidence>
<dbReference type="GO" id="GO:0003676">
    <property type="term" value="F:nucleic acid binding"/>
    <property type="evidence" value="ECO:0007669"/>
    <property type="project" value="InterPro"/>
</dbReference>
<dbReference type="PROSITE" id="PS50994">
    <property type="entry name" value="INTEGRASE"/>
    <property type="match status" value="1"/>
</dbReference>
<dbReference type="PANTHER" id="PTHR37984">
    <property type="entry name" value="PROTEIN CBG26694"/>
    <property type="match status" value="1"/>
</dbReference>
<reference evidence="12" key="1">
    <citation type="submission" date="2025-08" db="UniProtKB">
        <authorList>
            <consortium name="Ensembl"/>
        </authorList>
    </citation>
    <scope>IDENTIFICATION</scope>
</reference>
<dbReference type="InterPro" id="IPR000477">
    <property type="entry name" value="RT_dom"/>
</dbReference>
<dbReference type="InterPro" id="IPR041588">
    <property type="entry name" value="Integrase_H2C2"/>
</dbReference>
<dbReference type="PROSITE" id="PS50878">
    <property type="entry name" value="RT_POL"/>
    <property type="match status" value="1"/>
</dbReference>
<dbReference type="Gene3D" id="3.30.420.10">
    <property type="entry name" value="Ribonuclease H-like superfamily/Ribonuclease H"/>
    <property type="match status" value="1"/>
</dbReference>
<feature type="domain" description="Reverse transcriptase" evidence="10">
    <location>
        <begin position="1167"/>
        <end position="1344"/>
    </location>
</feature>
<dbReference type="Gene3D" id="1.10.4020.10">
    <property type="entry name" value="DNA breaking-rejoining enzymes"/>
    <property type="match status" value="1"/>
</dbReference>
<dbReference type="Gene3D" id="1.10.340.70">
    <property type="match status" value="1"/>
</dbReference>
<accession>A0A8C5CHG3</accession>
<keyword evidence="4" id="KW-0548">Nucleotidyltransferase</keyword>
<dbReference type="FunFam" id="3.30.420.10:FF:000032">
    <property type="entry name" value="Retrovirus-related Pol polyprotein from transposon 297-like Protein"/>
    <property type="match status" value="1"/>
</dbReference>
<sequence>MADVAFFVQAPSEELLDKCTREQLFKIAEHYRIDIPDRRVKDATIQNVLFAALCELGILSGAARPPQARVESLAPLAASASDLTFEQQKELLLLQLEHAKTLKSVEIEKQIAVEKLRYQTEQAKLSVEQSRLELLRAGFSGGAASGAQESSSVRPGGGGECFDVLGNLRLLPKFNERDPESFFSLFERVAESRKWPESARTVMLQCALTGRAQEAYSALSVADGQDYECVKSAVLKVYELVPEAYRQRFRSWKRVEKQTHLEFARDLTGHFARWCAALKVETFEDLSELIVLEQFKNSIPENIAQHINDLKVRRVSEAASVADDYVLTHKRSFGEWRAHSGSRGGPFAERAEAALGSYVGRSGKSDARERNSRGFEKTCSYCLKRGHFRADCYALKPRVPQGGPMAQPKGACCAVSLPRAPAVSEVGVPARGESVSVGLASFLPFISGGHVSLVGGRLKVPVNILRDTAAFDSFIQASVLPFSAETHTGCWVPVVGMEMNVLQVPLHKITLHSDLFQGEIAVGVRPALPVEGVTLILGNGAAGERVWGDVAPSPVVSSVPLVRKQPDEDEISFPEVFTACAVTRSMSQHSPPEPPECGVGDGEAVDGLCFSLSDVSLSVTQEELESEQRADASLKGLFDMVLPASEVKNDSHCYFLLKGLLMRKWVPHGDDFVGDPVLQIVLPSKLRETVLRRAHDDSGHWGVRKTYNRVLKHFFWPKLKRDVSEYVKTCHTCQLAGKPNQVIKPAPLFPIPAVGQPFEHLIIDCVGPLPRSKSGAVYLLTVMCQTTRYPAAYPLRTITARSVVRALTQFIAIFGIPKVIQTDRGSNFTSHLFSQVLKQLGVKHNKASAYHAQSQGALERFHQSLKSLLRTYCVKLDGDWEEGLPWLLLAAREVSQESTGFSPNDLVFGHNVRGPLDLLCEQWKDAAPPENVLDYVNGFRHRLYAAGVLAKKNLGTAQSKMKTLYDRRAEKRVFSEGDRVLALLPIITSPFQAKYGGPYEIKKKTSEHNYIIATPDRRRSVQMCHVNLLKPYYERVPPGEAVSASSLPARPVCSVSRVSVVYPPQSVPAGVEDGLPDADAGVQQGRLKNSESLNKLHLLLGHLSESQQADLVEVISSFPSLFGDTPTQTNVIEHDIDVGDALPIRQRFYRVSPEKRVSLDAEVKYMLDNCIAVPSFSSWASPCILVPKPDKTFRFCTDFRKLNAVTKPDSFPLPRMEDCVDQVGHAAFVSKFDLLKGYWQVPLSERARDLSAFITPNGLFSYNVMPFGLRNAPATFQRLMTRVLGDLEGCTVYLDDVVVVSDSWPSHVERVRALFLRLAEARLTINLAKCEFARATVTYLGRVVGQGKVRPVAEKIRAVQFYPLPTTKKELMRFLGLVGYYRGFCRNFSEVVAPLTDLLKMRVPFVWSPLCQQAFERIKSLLCEAPVLAAPRSDRPFVLQVDASHIGVGGVLLQANELGLEKPVCFFSKKFNSYQLNYSTIEKEALALVWALRNFEVYLGSGAVPVVVYTDHNPLLFLNSLQCPNQRLIRWSLFLQSHWLDIRHIKGAENVVADALSRVPQD</sequence>
<dbReference type="FunFam" id="3.30.70.270:FF:000020">
    <property type="entry name" value="Transposon Tf2-6 polyprotein-like Protein"/>
    <property type="match status" value="1"/>
</dbReference>
<evidence type="ECO:0000256" key="7">
    <source>
        <dbReference type="ARBA" id="ARBA00022801"/>
    </source>
</evidence>
<dbReference type="InterPro" id="IPR036397">
    <property type="entry name" value="RNaseH_sf"/>
</dbReference>
<dbReference type="FunFam" id="3.10.20.370:FF:000001">
    <property type="entry name" value="Retrovirus-related Pol polyprotein from transposon 17.6-like protein"/>
    <property type="match status" value="1"/>
</dbReference>
<proteinExistence type="inferred from homology"/>
<name>A0A8C5CHG3_GADMO</name>
<evidence type="ECO:0000259" key="11">
    <source>
        <dbReference type="PROSITE" id="PS50994"/>
    </source>
</evidence>
<dbReference type="Gene3D" id="3.30.70.270">
    <property type="match status" value="2"/>
</dbReference>
<dbReference type="Pfam" id="PF00078">
    <property type="entry name" value="RVT_1"/>
    <property type="match status" value="1"/>
</dbReference>
<dbReference type="InterPro" id="IPR050951">
    <property type="entry name" value="Retrovirus_Pol_polyprotein"/>
</dbReference>
<dbReference type="GO" id="GO:0015074">
    <property type="term" value="P:DNA integration"/>
    <property type="evidence" value="ECO:0007669"/>
    <property type="project" value="InterPro"/>
</dbReference>
<dbReference type="OMA" id="CAITHAQ"/>
<dbReference type="CDD" id="cd01647">
    <property type="entry name" value="RT_LTR"/>
    <property type="match status" value="1"/>
</dbReference>
<dbReference type="PANTHER" id="PTHR37984:SF5">
    <property type="entry name" value="PROTEIN NYNRIN-LIKE"/>
    <property type="match status" value="1"/>
</dbReference>
<dbReference type="Pfam" id="PF22938">
    <property type="entry name" value="Integrase_p58_C"/>
    <property type="match status" value="1"/>
</dbReference>
<dbReference type="GO" id="GO:0004523">
    <property type="term" value="F:RNA-DNA hybrid ribonuclease activity"/>
    <property type="evidence" value="ECO:0007669"/>
    <property type="project" value="UniProtKB-EC"/>
</dbReference>
<feature type="domain" description="Integrase catalytic" evidence="11">
    <location>
        <begin position="753"/>
        <end position="911"/>
    </location>
</feature>
<comment type="similarity">
    <text evidence="1">Belongs to the beta type-B retroviral polymerase family. HERV class-II K(HML-2) pol subfamily.</text>
</comment>
<evidence type="ECO:0000256" key="6">
    <source>
        <dbReference type="ARBA" id="ARBA00022759"/>
    </source>
</evidence>
<dbReference type="SUPFAM" id="SSF56672">
    <property type="entry name" value="DNA/RNA polymerases"/>
    <property type="match status" value="1"/>
</dbReference>
<evidence type="ECO:0000256" key="4">
    <source>
        <dbReference type="ARBA" id="ARBA00022695"/>
    </source>
</evidence>
<dbReference type="InterPro" id="IPR054465">
    <property type="entry name" value="Integrase_p58-like_C"/>
</dbReference>
<dbReference type="Gene3D" id="3.10.10.10">
    <property type="entry name" value="HIV Type 1 Reverse Transcriptase, subunit A, domain 1"/>
    <property type="match status" value="1"/>
</dbReference>
<evidence type="ECO:0000256" key="1">
    <source>
        <dbReference type="ARBA" id="ARBA00010879"/>
    </source>
</evidence>
<dbReference type="Pfam" id="PF00665">
    <property type="entry name" value="rve"/>
    <property type="match status" value="1"/>
</dbReference>
<dbReference type="Proteomes" id="UP000694546">
    <property type="component" value="Chromosome 23"/>
</dbReference>
<keyword evidence="3" id="KW-0808">Transferase</keyword>
<dbReference type="SUPFAM" id="SSF47353">
    <property type="entry name" value="Retrovirus capsid dimerization domain-like"/>
    <property type="match status" value="1"/>
</dbReference>
<evidence type="ECO:0000259" key="10">
    <source>
        <dbReference type="PROSITE" id="PS50878"/>
    </source>
</evidence>
<keyword evidence="7" id="KW-0378">Hydrolase</keyword>
<keyword evidence="8" id="KW-0695">RNA-directed DNA polymerase</keyword>
<dbReference type="InterPro" id="IPR001584">
    <property type="entry name" value="Integrase_cat-core"/>
</dbReference>
<dbReference type="SUPFAM" id="SSF53098">
    <property type="entry name" value="Ribonuclease H-like"/>
    <property type="match status" value="1"/>
</dbReference>
<evidence type="ECO:0000256" key="5">
    <source>
        <dbReference type="ARBA" id="ARBA00022722"/>
    </source>
</evidence>
<evidence type="ECO:0000313" key="12">
    <source>
        <dbReference type="Ensembl" id="ENSGMOP00000058416.1"/>
    </source>
</evidence>
<organism evidence="12 13">
    <name type="scientific">Gadus morhua</name>
    <name type="common">Atlantic cod</name>
    <dbReference type="NCBI Taxonomy" id="8049"/>
    <lineage>
        <taxon>Eukaryota</taxon>
        <taxon>Metazoa</taxon>
        <taxon>Chordata</taxon>
        <taxon>Craniata</taxon>
        <taxon>Vertebrata</taxon>
        <taxon>Euteleostomi</taxon>
        <taxon>Actinopterygii</taxon>
        <taxon>Neopterygii</taxon>
        <taxon>Teleostei</taxon>
        <taxon>Neoteleostei</taxon>
        <taxon>Acanthomorphata</taxon>
        <taxon>Zeiogadaria</taxon>
        <taxon>Gadariae</taxon>
        <taxon>Gadiformes</taxon>
        <taxon>Gadoidei</taxon>
        <taxon>Gadidae</taxon>
        <taxon>Gadus</taxon>
    </lineage>
</organism>
<dbReference type="Pfam" id="PF17921">
    <property type="entry name" value="Integrase_H2C2"/>
    <property type="match status" value="1"/>
</dbReference>
<dbReference type="Pfam" id="PF02023">
    <property type="entry name" value="SCAN"/>
    <property type="match status" value="1"/>
</dbReference>
<dbReference type="Ensembl" id="ENSGMOT00000075139.1">
    <property type="protein sequence ID" value="ENSGMOP00000058416.1"/>
    <property type="gene ID" value="ENSGMOG00000037056.1"/>
</dbReference>
<dbReference type="InterPro" id="IPR043502">
    <property type="entry name" value="DNA/RNA_pol_sf"/>
</dbReference>
<dbReference type="Gene3D" id="3.10.20.370">
    <property type="match status" value="1"/>
</dbReference>
<dbReference type="InterPro" id="IPR012337">
    <property type="entry name" value="RNaseH-like_sf"/>
</dbReference>
<evidence type="ECO:0000256" key="9">
    <source>
        <dbReference type="ARBA" id="ARBA00039658"/>
    </source>
</evidence>
<evidence type="ECO:0000256" key="2">
    <source>
        <dbReference type="ARBA" id="ARBA00012180"/>
    </source>
</evidence>
<evidence type="ECO:0000256" key="8">
    <source>
        <dbReference type="ARBA" id="ARBA00022918"/>
    </source>
</evidence>
<dbReference type="InterPro" id="IPR003309">
    <property type="entry name" value="SCAN_dom"/>
</dbReference>
<dbReference type="InterPro" id="IPR041373">
    <property type="entry name" value="RT_RNaseH"/>
</dbReference>
<reference evidence="12" key="2">
    <citation type="submission" date="2025-09" db="UniProtKB">
        <authorList>
            <consortium name="Ensembl"/>
        </authorList>
    </citation>
    <scope>IDENTIFICATION</scope>
</reference>
<evidence type="ECO:0000313" key="13">
    <source>
        <dbReference type="Proteomes" id="UP000694546"/>
    </source>
</evidence>
<dbReference type="InterPro" id="IPR038269">
    <property type="entry name" value="SCAN_sf"/>
</dbReference>
<dbReference type="GO" id="GO:0003964">
    <property type="term" value="F:RNA-directed DNA polymerase activity"/>
    <property type="evidence" value="ECO:0007669"/>
    <property type="project" value="UniProtKB-KW"/>
</dbReference>